<dbReference type="InterPro" id="IPR001647">
    <property type="entry name" value="HTH_TetR"/>
</dbReference>
<keyword evidence="7" id="KW-1185">Reference proteome</keyword>
<protein>
    <submittedName>
        <fullName evidence="6">TetR family transcriptional regulator</fullName>
    </submittedName>
</protein>
<dbReference type="PRINTS" id="PR00455">
    <property type="entry name" value="HTHTETR"/>
</dbReference>
<sequence>MSDKRQQLLDTAYRLFNHHGFHATGIDRIWREAGSTKRTLYRHFPTKDALIEAVLTARDREFFALLEARVSPCTTRNARLQALLDGFAEWFGRDDFYGCNFINASAEFGDPRHPVRRLVAAHKRDLQQRVGEWLGIDEPLATRLCLLLEGAIVMAHSYQQPGALEEVGRLAHEWLSTVDPKRSHVRETKSVATITSKPRQPFEP</sequence>
<feature type="domain" description="HTH tetR-type" evidence="5">
    <location>
        <begin position="2"/>
        <end position="62"/>
    </location>
</feature>
<gene>
    <name evidence="6" type="ORF">G114_07735</name>
</gene>
<evidence type="ECO:0000259" key="5">
    <source>
        <dbReference type="PROSITE" id="PS50977"/>
    </source>
</evidence>
<dbReference type="Gene3D" id="1.10.357.10">
    <property type="entry name" value="Tetracycline Repressor, domain 2"/>
    <property type="match status" value="1"/>
</dbReference>
<dbReference type="EMBL" id="APVG01000016">
    <property type="protein sequence ID" value="ENY72407.1"/>
    <property type="molecule type" value="Genomic_DNA"/>
</dbReference>
<dbReference type="RefSeq" id="WP_005351170.1">
    <property type="nucleotide sequence ID" value="NZ_APVG01000016.1"/>
</dbReference>
<keyword evidence="3" id="KW-0804">Transcription</keyword>
<proteinExistence type="predicted"/>
<evidence type="ECO:0000256" key="1">
    <source>
        <dbReference type="ARBA" id="ARBA00023015"/>
    </source>
</evidence>
<name>N9VAY1_9GAMM</name>
<dbReference type="eggNOG" id="COG1309">
    <property type="taxonomic scope" value="Bacteria"/>
</dbReference>
<evidence type="ECO:0000256" key="2">
    <source>
        <dbReference type="ARBA" id="ARBA00023125"/>
    </source>
</evidence>
<dbReference type="SUPFAM" id="SSF46689">
    <property type="entry name" value="Homeodomain-like"/>
    <property type="match status" value="1"/>
</dbReference>
<dbReference type="OrthoDB" id="116240at2"/>
<dbReference type="GO" id="GO:0003677">
    <property type="term" value="F:DNA binding"/>
    <property type="evidence" value="ECO:0007669"/>
    <property type="project" value="UniProtKB-UniRule"/>
</dbReference>
<dbReference type="PANTHER" id="PTHR47506">
    <property type="entry name" value="TRANSCRIPTIONAL REGULATORY PROTEIN"/>
    <property type="match status" value="1"/>
</dbReference>
<dbReference type="AlphaFoldDB" id="N9VAY1"/>
<evidence type="ECO:0000256" key="3">
    <source>
        <dbReference type="ARBA" id="ARBA00023163"/>
    </source>
</evidence>
<keyword evidence="2 4" id="KW-0238">DNA-binding</keyword>
<feature type="DNA-binding region" description="H-T-H motif" evidence="4">
    <location>
        <begin position="25"/>
        <end position="44"/>
    </location>
</feature>
<dbReference type="PROSITE" id="PS50977">
    <property type="entry name" value="HTH_TETR_2"/>
    <property type="match status" value="1"/>
</dbReference>
<organism evidence="6 7">
    <name type="scientific">Aeromonas diversa CDC 2478-85</name>
    <dbReference type="NCBI Taxonomy" id="1268237"/>
    <lineage>
        <taxon>Bacteria</taxon>
        <taxon>Pseudomonadati</taxon>
        <taxon>Pseudomonadota</taxon>
        <taxon>Gammaproteobacteria</taxon>
        <taxon>Aeromonadales</taxon>
        <taxon>Aeromonadaceae</taxon>
        <taxon>Aeromonas</taxon>
    </lineage>
</organism>
<accession>N9VAY1</accession>
<keyword evidence="1" id="KW-0805">Transcription regulation</keyword>
<dbReference type="Proteomes" id="UP000023775">
    <property type="component" value="Unassembled WGS sequence"/>
</dbReference>
<dbReference type="PATRIC" id="fig|1268237.3.peg.1526"/>
<reference evidence="6 7" key="1">
    <citation type="journal article" date="2013" name="Genome Announc.">
        <title>Draft Genome Sequence of the Aeromonas diversa Type Strain.</title>
        <authorList>
            <person name="Farfan M."/>
            <person name="Spataro N."/>
            <person name="Sanglas A."/>
            <person name="Albarral V."/>
            <person name="Loren J.G."/>
            <person name="Bosch E."/>
            <person name="Fuste M.C."/>
        </authorList>
    </citation>
    <scope>NUCLEOTIDE SEQUENCE [LARGE SCALE GENOMIC DNA]</scope>
    <source>
        <strain evidence="6 7">2478-85</strain>
    </source>
</reference>
<comment type="caution">
    <text evidence="6">The sequence shown here is derived from an EMBL/GenBank/DDBJ whole genome shotgun (WGS) entry which is preliminary data.</text>
</comment>
<dbReference type="SUPFAM" id="SSF48498">
    <property type="entry name" value="Tetracyclin repressor-like, C-terminal domain"/>
    <property type="match status" value="1"/>
</dbReference>
<evidence type="ECO:0000313" key="7">
    <source>
        <dbReference type="Proteomes" id="UP000023775"/>
    </source>
</evidence>
<evidence type="ECO:0000313" key="6">
    <source>
        <dbReference type="EMBL" id="ENY72407.1"/>
    </source>
</evidence>
<dbReference type="InterPro" id="IPR036271">
    <property type="entry name" value="Tet_transcr_reg_TetR-rel_C_sf"/>
</dbReference>
<dbReference type="InterPro" id="IPR009057">
    <property type="entry name" value="Homeodomain-like_sf"/>
</dbReference>
<dbReference type="PANTHER" id="PTHR47506:SF1">
    <property type="entry name" value="HTH-TYPE TRANSCRIPTIONAL REGULATOR YJDC"/>
    <property type="match status" value="1"/>
</dbReference>
<dbReference type="Pfam" id="PF00440">
    <property type="entry name" value="TetR_N"/>
    <property type="match status" value="1"/>
</dbReference>
<evidence type="ECO:0000256" key="4">
    <source>
        <dbReference type="PROSITE-ProRule" id="PRU00335"/>
    </source>
</evidence>